<evidence type="ECO:0000313" key="2">
    <source>
        <dbReference type="Proteomes" id="UP000768471"/>
    </source>
</evidence>
<reference evidence="1 2" key="1">
    <citation type="submission" date="2020-09" db="EMBL/GenBank/DDBJ databases">
        <title>Eikenella S3660 sp. nov., isolated from a throat swab.</title>
        <authorList>
            <person name="Buhl M."/>
        </authorList>
    </citation>
    <scope>NUCLEOTIDE SEQUENCE [LARGE SCALE GENOMIC DNA]</scope>
    <source>
        <strain evidence="1 2">S3360</strain>
    </source>
</reference>
<protein>
    <submittedName>
        <fullName evidence="1">DUF2190 family protein</fullName>
    </submittedName>
</protein>
<dbReference type="InterPro" id="IPR011231">
    <property type="entry name" value="Phage_VT1-Sakai_H0018"/>
</dbReference>
<evidence type="ECO:0000313" key="1">
    <source>
        <dbReference type="EMBL" id="MBH5329151.1"/>
    </source>
</evidence>
<organism evidence="1 2">
    <name type="scientific">Eikenella glucosivorans</name>
    <dbReference type="NCBI Taxonomy" id="2766967"/>
    <lineage>
        <taxon>Bacteria</taxon>
        <taxon>Pseudomonadati</taxon>
        <taxon>Pseudomonadota</taxon>
        <taxon>Betaproteobacteria</taxon>
        <taxon>Neisseriales</taxon>
        <taxon>Neisseriaceae</taxon>
        <taxon>Eikenella</taxon>
    </lineage>
</organism>
<comment type="caution">
    <text evidence="1">The sequence shown here is derived from an EMBL/GenBank/DDBJ whole genome shotgun (WGS) entry which is preliminary data.</text>
</comment>
<dbReference type="RefSeq" id="WP_067524697.1">
    <property type="nucleotide sequence ID" value="NZ_JACSGR010000004.1"/>
</dbReference>
<name>A0ABS0NA13_9NEIS</name>
<accession>A0ABS0NA13</accession>
<proteinExistence type="predicted"/>
<sequence>MAKTKKAVLTETIIAAAAIVQKRFVNFEGKQATAGQPAVGVSVYDADQGDSLAVDALGIVLVESGGALAAGDAVASDAQGCAVKQAASAVTLGRALDAAVGANEVIRIKLGA</sequence>
<dbReference type="Proteomes" id="UP000768471">
    <property type="component" value="Unassembled WGS sequence"/>
</dbReference>
<dbReference type="EMBL" id="JACSGR010000004">
    <property type="protein sequence ID" value="MBH5329151.1"/>
    <property type="molecule type" value="Genomic_DNA"/>
</dbReference>
<keyword evidence="2" id="KW-1185">Reference proteome</keyword>
<dbReference type="Pfam" id="PF09956">
    <property type="entry name" value="Phage_cement_2"/>
    <property type="match status" value="1"/>
</dbReference>
<gene>
    <name evidence="1" type="ORF">H9Q10_05650</name>
</gene>